<dbReference type="PATRIC" id="fig|294.124.peg.10"/>
<keyword evidence="2" id="KW-0808">Transferase</keyword>
<comment type="similarity">
    <text evidence="1">Belongs to the HipA Ser/Thr kinase family.</text>
</comment>
<dbReference type="PANTHER" id="PTHR37419:SF8">
    <property type="entry name" value="TOXIN YJJJ"/>
    <property type="match status" value="1"/>
</dbReference>
<dbReference type="EMBL" id="JXNZ01000001">
    <property type="protein sequence ID" value="KIQ61443.1"/>
    <property type="molecule type" value="Genomic_DNA"/>
</dbReference>
<protein>
    <submittedName>
        <fullName evidence="5">Toxin HipA</fullName>
    </submittedName>
</protein>
<reference evidence="5 6" key="1">
    <citation type="submission" date="2015-01" db="EMBL/GenBank/DDBJ databases">
        <title>Draft Genome Sequence of the Biocontrol and Plant Growth-Promoting Rhizobacteria (PGPR) Pseudomonas fluorescens UM270.</title>
        <authorList>
            <person name="Hernandez-Salmeron J.E."/>
            <person name="Santoyo G."/>
            <person name="Moreno-Hagelsieb G."/>
            <person name="Hernandez-Leon R."/>
        </authorList>
    </citation>
    <scope>NUCLEOTIDE SEQUENCE [LARGE SCALE GENOMIC DNA]</scope>
    <source>
        <strain evidence="5 6">UM270</strain>
    </source>
</reference>
<dbReference type="Proteomes" id="UP000032101">
    <property type="component" value="Unassembled WGS sequence"/>
</dbReference>
<dbReference type="GO" id="GO:0005829">
    <property type="term" value="C:cytosol"/>
    <property type="evidence" value="ECO:0007669"/>
    <property type="project" value="TreeGrafter"/>
</dbReference>
<accession>A0A0D0PS19</accession>
<comment type="caution">
    <text evidence="5">The sequence shown here is derived from an EMBL/GenBank/DDBJ whole genome shotgun (WGS) entry which is preliminary data.</text>
</comment>
<feature type="domain" description="HipA-like C-terminal" evidence="4">
    <location>
        <begin position="180"/>
        <end position="393"/>
    </location>
</feature>
<evidence type="ECO:0000256" key="2">
    <source>
        <dbReference type="ARBA" id="ARBA00022679"/>
    </source>
</evidence>
<dbReference type="AlphaFoldDB" id="A0A0D0PS19"/>
<proteinExistence type="inferred from homology"/>
<dbReference type="Gene3D" id="1.10.1070.20">
    <property type="match status" value="1"/>
</dbReference>
<dbReference type="InterPro" id="IPR052028">
    <property type="entry name" value="HipA_Ser/Thr_kinase"/>
</dbReference>
<evidence type="ECO:0000259" key="4">
    <source>
        <dbReference type="Pfam" id="PF07804"/>
    </source>
</evidence>
<organism evidence="5 6">
    <name type="scientific">Pseudomonas fluorescens</name>
    <dbReference type="NCBI Taxonomy" id="294"/>
    <lineage>
        <taxon>Bacteria</taxon>
        <taxon>Pseudomonadati</taxon>
        <taxon>Pseudomonadota</taxon>
        <taxon>Gammaproteobacteria</taxon>
        <taxon>Pseudomonadales</taxon>
        <taxon>Pseudomonadaceae</taxon>
        <taxon>Pseudomonas</taxon>
    </lineage>
</organism>
<evidence type="ECO:0000313" key="5">
    <source>
        <dbReference type="EMBL" id="KIQ61443.1"/>
    </source>
</evidence>
<dbReference type="RefSeq" id="WP_042727800.1">
    <property type="nucleotide sequence ID" value="NZ_JXNZ01000001.1"/>
</dbReference>
<gene>
    <name evidence="5" type="ORF">RL74_00045</name>
</gene>
<sequence>MPERIFVYADWNETAPVLLGTLHSRRLAGSERMEFEYARAVLQTIHTQIAIDPRIQPYEGRQYPARNCFGCISDSSPDRWGRLLMDRRLERDKRAGVAPQDARLFDSDYLIGVHDAYRVGGLRFKVEEEGAFLDAHMEHAAPPMARMRELEEASRRFEAGEDRGAQGQDWIRMLIAPGGSLGGARPKASVVDDDQALWIGKFPSNRDAHDVGGWEMVVNTLAQGCGLYVAEGKAQRYASEYHCFMVKRFDRTARGGRLHFASAMTLTDHQDGDGHETGASYLEIAEVLVREGAAADVDLPELWRRIVFNMLVSNTDDHLRNHGFLLEPGRGWRLSPAYDMNPVPGDTGLRLNVSEADNAIDLDLAMSVAGYFRVSADDARQTIQRFQGVVRKWPRVACYLGISSNEQERMAPAFALAR</sequence>
<keyword evidence="3" id="KW-0418">Kinase</keyword>
<dbReference type="PANTHER" id="PTHR37419">
    <property type="entry name" value="SERINE/THREONINE-PROTEIN KINASE TOXIN HIPA"/>
    <property type="match status" value="1"/>
</dbReference>
<evidence type="ECO:0000256" key="1">
    <source>
        <dbReference type="ARBA" id="ARBA00010164"/>
    </source>
</evidence>
<dbReference type="InterPro" id="IPR012893">
    <property type="entry name" value="HipA-like_C"/>
</dbReference>
<dbReference type="OrthoDB" id="9805913at2"/>
<name>A0A0D0PS19_PSEFL</name>
<evidence type="ECO:0000313" key="6">
    <source>
        <dbReference type="Proteomes" id="UP000032101"/>
    </source>
</evidence>
<dbReference type="GO" id="GO:0004674">
    <property type="term" value="F:protein serine/threonine kinase activity"/>
    <property type="evidence" value="ECO:0007669"/>
    <property type="project" value="TreeGrafter"/>
</dbReference>
<evidence type="ECO:0000256" key="3">
    <source>
        <dbReference type="ARBA" id="ARBA00022777"/>
    </source>
</evidence>
<dbReference type="Pfam" id="PF07804">
    <property type="entry name" value="HipA_C"/>
    <property type="match status" value="1"/>
</dbReference>